<sequence length="45" mass="5304">MPDCEELVGVTFRELISEHALYVFMDGLRAIPAFPKIRKYYLSKR</sequence>
<name>A0A381YAI5_9ZZZZ</name>
<gene>
    <name evidence="1" type="ORF">METZ01_LOCUS126465</name>
</gene>
<reference evidence="1" key="1">
    <citation type="submission" date="2018-05" db="EMBL/GenBank/DDBJ databases">
        <authorList>
            <person name="Lanie J.A."/>
            <person name="Ng W.-L."/>
            <person name="Kazmierczak K.M."/>
            <person name="Andrzejewski T.M."/>
            <person name="Davidsen T.M."/>
            <person name="Wayne K.J."/>
            <person name="Tettelin H."/>
            <person name="Glass J.I."/>
            <person name="Rusch D."/>
            <person name="Podicherti R."/>
            <person name="Tsui H.-C.T."/>
            <person name="Winkler M.E."/>
        </authorList>
    </citation>
    <scope>NUCLEOTIDE SEQUENCE</scope>
</reference>
<proteinExistence type="predicted"/>
<protein>
    <submittedName>
        <fullName evidence="1">Uncharacterized protein</fullName>
    </submittedName>
</protein>
<dbReference type="EMBL" id="UINC01017685">
    <property type="protein sequence ID" value="SVA73611.1"/>
    <property type="molecule type" value="Genomic_DNA"/>
</dbReference>
<accession>A0A381YAI5</accession>
<dbReference type="AlphaFoldDB" id="A0A381YAI5"/>
<evidence type="ECO:0000313" key="1">
    <source>
        <dbReference type="EMBL" id="SVA73611.1"/>
    </source>
</evidence>
<organism evidence="1">
    <name type="scientific">marine metagenome</name>
    <dbReference type="NCBI Taxonomy" id="408172"/>
    <lineage>
        <taxon>unclassified sequences</taxon>
        <taxon>metagenomes</taxon>
        <taxon>ecological metagenomes</taxon>
    </lineage>
</organism>